<accession>A0A8S1X2Z0</accession>
<keyword evidence="5 7" id="KW-0472">Membrane</keyword>
<gene>
    <name evidence="8" type="ORF">POCTA_138.1.T1120161</name>
</gene>
<dbReference type="InterPro" id="IPR007603">
    <property type="entry name" value="Choline_transptr-like"/>
</dbReference>
<dbReference type="EMBL" id="CAJJDP010000112">
    <property type="protein sequence ID" value="CAD8196748.1"/>
    <property type="molecule type" value="Genomic_DNA"/>
</dbReference>
<reference evidence="8" key="1">
    <citation type="submission" date="2021-01" db="EMBL/GenBank/DDBJ databases">
        <authorList>
            <consortium name="Genoscope - CEA"/>
            <person name="William W."/>
        </authorList>
    </citation>
    <scope>NUCLEOTIDE SEQUENCE</scope>
</reference>
<evidence type="ECO:0000256" key="7">
    <source>
        <dbReference type="SAM" id="Phobius"/>
    </source>
</evidence>
<evidence type="ECO:0000256" key="1">
    <source>
        <dbReference type="ARBA" id="ARBA00004141"/>
    </source>
</evidence>
<proteinExistence type="inferred from homology"/>
<feature type="transmembrane region" description="Helical" evidence="7">
    <location>
        <begin position="531"/>
        <end position="550"/>
    </location>
</feature>
<keyword evidence="3 7" id="KW-0812">Transmembrane</keyword>
<dbReference type="OMA" id="ARNYETE"/>
<name>A0A8S1X2Z0_PAROT</name>
<feature type="transmembrane region" description="Helical" evidence="7">
    <location>
        <begin position="285"/>
        <end position="306"/>
    </location>
</feature>
<feature type="transmembrane region" description="Helical" evidence="7">
    <location>
        <begin position="6"/>
        <end position="25"/>
    </location>
</feature>
<keyword evidence="4 7" id="KW-1133">Transmembrane helix</keyword>
<evidence type="ECO:0000256" key="3">
    <source>
        <dbReference type="ARBA" id="ARBA00022692"/>
    </source>
</evidence>
<dbReference type="PANTHER" id="PTHR12385:SF14">
    <property type="entry name" value="CHOLINE TRANSPORTER-LIKE 2"/>
    <property type="match status" value="1"/>
</dbReference>
<dbReference type="Proteomes" id="UP000683925">
    <property type="component" value="Unassembled WGS sequence"/>
</dbReference>
<keyword evidence="9" id="KW-1185">Reference proteome</keyword>
<evidence type="ECO:0000256" key="6">
    <source>
        <dbReference type="ARBA" id="ARBA00023180"/>
    </source>
</evidence>
<dbReference type="OrthoDB" id="293653at2759"/>
<organism evidence="8 9">
    <name type="scientific">Paramecium octaurelia</name>
    <dbReference type="NCBI Taxonomy" id="43137"/>
    <lineage>
        <taxon>Eukaryota</taxon>
        <taxon>Sar</taxon>
        <taxon>Alveolata</taxon>
        <taxon>Ciliophora</taxon>
        <taxon>Intramacronucleata</taxon>
        <taxon>Oligohymenophorea</taxon>
        <taxon>Peniculida</taxon>
        <taxon>Parameciidae</taxon>
        <taxon>Paramecium</taxon>
    </lineage>
</organism>
<dbReference type="GO" id="GO:0016020">
    <property type="term" value="C:membrane"/>
    <property type="evidence" value="ECO:0007669"/>
    <property type="project" value="UniProtKB-SubCell"/>
</dbReference>
<feature type="transmembrane region" description="Helical" evidence="7">
    <location>
        <begin position="176"/>
        <end position="197"/>
    </location>
</feature>
<feature type="transmembrane region" description="Helical" evidence="7">
    <location>
        <begin position="486"/>
        <end position="510"/>
    </location>
</feature>
<keyword evidence="6" id="KW-0325">Glycoprotein</keyword>
<evidence type="ECO:0000256" key="4">
    <source>
        <dbReference type="ARBA" id="ARBA00022989"/>
    </source>
</evidence>
<evidence type="ECO:0000313" key="8">
    <source>
        <dbReference type="EMBL" id="CAD8196748.1"/>
    </source>
</evidence>
<comment type="similarity">
    <text evidence="2">Belongs to the CTL (choline transporter-like) family.</text>
</comment>
<feature type="transmembrane region" description="Helical" evidence="7">
    <location>
        <begin position="327"/>
        <end position="347"/>
    </location>
</feature>
<dbReference type="PANTHER" id="PTHR12385">
    <property type="entry name" value="CHOLINE TRANSPORTER-LIKE (SLC FAMILY 44)"/>
    <property type="match status" value="1"/>
</dbReference>
<dbReference type="AlphaFoldDB" id="A0A8S1X2Z0"/>
<feature type="transmembrane region" description="Helical" evidence="7">
    <location>
        <begin position="149"/>
        <end position="170"/>
    </location>
</feature>
<evidence type="ECO:0000256" key="2">
    <source>
        <dbReference type="ARBA" id="ARBA00007168"/>
    </source>
</evidence>
<evidence type="ECO:0000313" key="9">
    <source>
        <dbReference type="Proteomes" id="UP000683925"/>
    </source>
</evidence>
<evidence type="ECO:0000256" key="5">
    <source>
        <dbReference type="ARBA" id="ARBA00023136"/>
    </source>
</evidence>
<dbReference type="GO" id="GO:0022857">
    <property type="term" value="F:transmembrane transporter activity"/>
    <property type="evidence" value="ECO:0007669"/>
    <property type="project" value="InterPro"/>
</dbReference>
<comment type="caution">
    <text evidence="8">The sequence shown here is derived from an EMBL/GenBank/DDBJ whole genome shotgun (WGS) entry which is preliminary data.</text>
</comment>
<feature type="transmembrane region" description="Helical" evidence="7">
    <location>
        <begin position="234"/>
        <end position="254"/>
    </location>
</feature>
<protein>
    <submittedName>
        <fullName evidence="8">Uncharacterized protein</fullName>
    </submittedName>
</protein>
<sequence length="635" mass="73612">MKICKAVLYFAVIIVCLSTLTGIYLGKPNKIARGFDSDAYACGVDPGLEDYPYAYFVNPVPEYKYRIVCVKQCPTSDTQELECAPNTQIPDCKKLTSVLYPEKMVSYYESFKYKGNVCMPTSLEYYHGVKDFSSPGMIGMIINDVMQTWHIIALISCFIIFVCTVLLDQLKANTTYVVWAFSLFSLLIVGIIGIYFISQWNFARNYETEQAIINNFKVDEDYIYKMTNKPNETLNFVFGSIFVLTFLYGTYWLYKNSDRVQDLADIFEYVEKFMADNQFLLPLNYVFLGFLISFLLLLLLTCLFLGSTFKLKSDSNLGPFEKIELNTIITLSTSSVIIFVIWIIYVINGCYQSIIFSNFKIWINNQITRNQSQNKDPLELGMLILYCSNAVQNLNLQVISKISFMLLFSPVKFILDFIKDTIDNLFKVRCNPFKSLSTIEEVLYYEVDLNQDDIGPAIKKIKDSLEINEDGEALNTFEIIRNINDFFLLIVKVFACLICVSLFLAILFIINSIKQQFPILQQSIQINLYQPLIPAFIVGIIGFQIAQIYFCQYSVVQCFGYVYIAAQIDAQIDYNDQRNNYQGPRNDLFQEYIQSNRQQYLRYLNLKLKFPELKQMIERSLPDFQRRNQQQQNNV</sequence>
<comment type="subcellular location">
    <subcellularLocation>
        <location evidence="1">Membrane</location>
        <topology evidence="1">Multi-pass membrane protein</topology>
    </subcellularLocation>
</comment>